<gene>
    <name evidence="2" type="ORF">D9615_003825</name>
</gene>
<dbReference type="Proteomes" id="UP000565441">
    <property type="component" value="Unassembled WGS sequence"/>
</dbReference>
<evidence type="ECO:0000313" key="3">
    <source>
        <dbReference type="Proteomes" id="UP000565441"/>
    </source>
</evidence>
<evidence type="ECO:0000313" key="2">
    <source>
        <dbReference type="EMBL" id="KAF5383640.1"/>
    </source>
</evidence>
<proteinExistence type="predicted"/>
<name>A0A8H5HIL6_9AGAR</name>
<protein>
    <submittedName>
        <fullName evidence="2">Uncharacterized protein</fullName>
    </submittedName>
</protein>
<organism evidence="2 3">
    <name type="scientific">Tricholomella constricta</name>
    <dbReference type="NCBI Taxonomy" id="117010"/>
    <lineage>
        <taxon>Eukaryota</taxon>
        <taxon>Fungi</taxon>
        <taxon>Dikarya</taxon>
        <taxon>Basidiomycota</taxon>
        <taxon>Agaricomycotina</taxon>
        <taxon>Agaricomycetes</taxon>
        <taxon>Agaricomycetidae</taxon>
        <taxon>Agaricales</taxon>
        <taxon>Tricholomatineae</taxon>
        <taxon>Lyophyllaceae</taxon>
        <taxon>Tricholomella</taxon>
    </lineage>
</organism>
<dbReference type="EMBL" id="JAACJP010000006">
    <property type="protein sequence ID" value="KAF5383640.1"/>
    <property type="molecule type" value="Genomic_DNA"/>
</dbReference>
<accession>A0A8H5HIL6</accession>
<sequence length="88" mass="9767">MRHRGDPGGTPRGRARWFEPRAEAVDDDNVMSWPVSPQITNYKRRAQSVPGQQRPSMAIAPIGHAPRDSGFRTWDSGSQPPQASPSCR</sequence>
<feature type="region of interest" description="Disordered" evidence="1">
    <location>
        <begin position="48"/>
        <end position="88"/>
    </location>
</feature>
<keyword evidence="3" id="KW-1185">Reference proteome</keyword>
<evidence type="ECO:0000256" key="1">
    <source>
        <dbReference type="SAM" id="MobiDB-lite"/>
    </source>
</evidence>
<reference evidence="2 3" key="1">
    <citation type="journal article" date="2020" name="ISME J.">
        <title>Uncovering the hidden diversity of litter-decomposition mechanisms in mushroom-forming fungi.</title>
        <authorList>
            <person name="Floudas D."/>
            <person name="Bentzer J."/>
            <person name="Ahren D."/>
            <person name="Johansson T."/>
            <person name="Persson P."/>
            <person name="Tunlid A."/>
        </authorList>
    </citation>
    <scope>NUCLEOTIDE SEQUENCE [LARGE SCALE GENOMIC DNA]</scope>
    <source>
        <strain evidence="2 3">CBS 661.87</strain>
    </source>
</reference>
<dbReference type="AlphaFoldDB" id="A0A8H5HIL6"/>
<feature type="compositionally biased region" description="Polar residues" evidence="1">
    <location>
        <begin position="75"/>
        <end position="88"/>
    </location>
</feature>
<comment type="caution">
    <text evidence="2">The sequence shown here is derived from an EMBL/GenBank/DDBJ whole genome shotgun (WGS) entry which is preliminary data.</text>
</comment>